<protein>
    <submittedName>
        <fullName evidence="15">Pollen receptor like kinase 3</fullName>
    </submittedName>
</protein>
<comment type="subcellular location">
    <subcellularLocation>
        <location evidence="1">Membrane</location>
        <topology evidence="1">Single-pass type I membrane protein</topology>
    </subcellularLocation>
</comment>
<evidence type="ECO:0000256" key="3">
    <source>
        <dbReference type="ARBA" id="ARBA00022614"/>
    </source>
</evidence>
<feature type="chain" id="PRO_5040928787" evidence="13">
    <location>
        <begin position="21"/>
        <end position="634"/>
    </location>
</feature>
<dbReference type="SUPFAM" id="SSF56112">
    <property type="entry name" value="Protein kinase-like (PK-like)"/>
    <property type="match status" value="1"/>
</dbReference>
<keyword evidence="16" id="KW-1185">Reference proteome</keyword>
<dbReference type="InterPro" id="IPR046959">
    <property type="entry name" value="PRK1-6/SRF4-like"/>
</dbReference>
<sequence length="634" mass="70070">MAAVRFLLFITLYFPTLCSSQSDADALIKFKDSFTHGNLISWIPGPGISPCQWFGVMCHGKDIIGLHLTDLHLAGTIDVQPLLHLRHLRSISFMRNSFSGPIPLFNKLGSLKAIYLSHNQFNGEIPNHYFASMRSLKKVWLSENKFTGHIPESVMQLPHLLELHLEGNHFSGPIPPLKYPNVLTSFNISLNHLEGEIPESLAKFGVNSFRGNLGLCGKPVAKDCVASSPPPSGKIHNQNQTETDRAKAKAKAISDGKVILVATTIFFLLCIVIASLISATRRTKKDDKKKGVVSKGSVKDEVLPVQLAPESIHRRSGESNRRSKSGSRRDSTSSSTKSGMTDMVMVNDEKGEFGLQDLMKAEAEVLGNGLFGSAYKAKLSSGLSVVVKRMKGMNRLGKDAFDAEIRRFGKLKHCNVLTPLAYYFRKEEKLIVSSYMPKGSLSYILHGKKDLAHAKLNWPTRLKIVKGIARGLGFIHTEFATYELPHGNLKSSNVLITETYEPLLSDYAFQPMASPSTVAQVLFAYKSPEYLQYQQVSQKSDVYCLGIVILEIMTGKLPSQYLSDGKSGIDIVQWVQTSISEDQALELVDPEIASNASSTDNMFRLLEIGVACVESNPDKRLPLNEAITRIEEIS</sequence>
<dbReference type="GO" id="GO:0004672">
    <property type="term" value="F:protein kinase activity"/>
    <property type="evidence" value="ECO:0007669"/>
    <property type="project" value="InterPro"/>
</dbReference>
<dbReference type="SUPFAM" id="SSF52058">
    <property type="entry name" value="L domain-like"/>
    <property type="match status" value="1"/>
</dbReference>
<dbReference type="GO" id="GO:0005524">
    <property type="term" value="F:ATP binding"/>
    <property type="evidence" value="ECO:0007669"/>
    <property type="project" value="UniProtKB-UniRule"/>
</dbReference>
<comment type="caution">
    <text evidence="15">The sequence shown here is derived from an EMBL/GenBank/DDBJ whole genome shotgun (WGS) entry which is preliminary data.</text>
</comment>
<gene>
    <name evidence="15" type="ORF">HRI_002934600</name>
</gene>
<keyword evidence="4 12" id="KW-0812">Transmembrane</keyword>
<dbReference type="PROSITE" id="PS50011">
    <property type="entry name" value="PROTEIN_KINASE_DOM"/>
    <property type="match status" value="1"/>
</dbReference>
<keyword evidence="15" id="KW-0675">Receptor</keyword>
<keyword evidence="10" id="KW-0547">Nucleotide-binding</keyword>
<evidence type="ECO:0000256" key="2">
    <source>
        <dbReference type="ARBA" id="ARBA00009592"/>
    </source>
</evidence>
<evidence type="ECO:0000256" key="9">
    <source>
        <dbReference type="ARBA" id="ARBA00023180"/>
    </source>
</evidence>
<dbReference type="Pfam" id="PF00560">
    <property type="entry name" value="LRR_1"/>
    <property type="match status" value="2"/>
</dbReference>
<keyword evidence="7 12" id="KW-1133">Transmembrane helix</keyword>
<name>A0A9W7IC11_HIBTR</name>
<feature type="signal peptide" evidence="13">
    <location>
        <begin position="1"/>
        <end position="20"/>
    </location>
</feature>
<dbReference type="InterPro" id="IPR001245">
    <property type="entry name" value="Ser-Thr/Tyr_kinase_cat_dom"/>
</dbReference>
<dbReference type="PROSITE" id="PS00107">
    <property type="entry name" value="PROTEIN_KINASE_ATP"/>
    <property type="match status" value="1"/>
</dbReference>
<dbReference type="EMBL" id="BSYR01000024">
    <property type="protein sequence ID" value="GMI92653.1"/>
    <property type="molecule type" value="Genomic_DNA"/>
</dbReference>
<evidence type="ECO:0000256" key="13">
    <source>
        <dbReference type="SAM" id="SignalP"/>
    </source>
</evidence>
<dbReference type="InterPro" id="IPR001611">
    <property type="entry name" value="Leu-rich_rpt"/>
</dbReference>
<keyword evidence="10" id="KW-0067">ATP-binding</keyword>
<dbReference type="Gene3D" id="3.80.10.10">
    <property type="entry name" value="Ribonuclease Inhibitor"/>
    <property type="match status" value="1"/>
</dbReference>
<evidence type="ECO:0000256" key="12">
    <source>
        <dbReference type="SAM" id="Phobius"/>
    </source>
</evidence>
<evidence type="ECO:0000256" key="6">
    <source>
        <dbReference type="ARBA" id="ARBA00022737"/>
    </source>
</evidence>
<keyword evidence="9" id="KW-0325">Glycoprotein</keyword>
<dbReference type="InterPro" id="IPR032675">
    <property type="entry name" value="LRR_dom_sf"/>
</dbReference>
<keyword evidence="5 13" id="KW-0732">Signal</keyword>
<evidence type="ECO:0000256" key="11">
    <source>
        <dbReference type="SAM" id="MobiDB-lite"/>
    </source>
</evidence>
<dbReference type="PANTHER" id="PTHR48007">
    <property type="entry name" value="LEUCINE-RICH REPEAT RECEPTOR-LIKE PROTEIN KINASE PXC1"/>
    <property type="match status" value="1"/>
</dbReference>
<dbReference type="Pfam" id="PF07714">
    <property type="entry name" value="PK_Tyr_Ser-Thr"/>
    <property type="match status" value="1"/>
</dbReference>
<evidence type="ECO:0000313" key="16">
    <source>
        <dbReference type="Proteomes" id="UP001165190"/>
    </source>
</evidence>
<dbReference type="OrthoDB" id="418615at2759"/>
<evidence type="ECO:0000313" key="15">
    <source>
        <dbReference type="EMBL" id="GMI92653.1"/>
    </source>
</evidence>
<comment type="similarity">
    <text evidence="2">Belongs to the RLP family.</text>
</comment>
<keyword evidence="6" id="KW-0677">Repeat</keyword>
<organism evidence="15 16">
    <name type="scientific">Hibiscus trionum</name>
    <name type="common">Flower of an hour</name>
    <dbReference type="NCBI Taxonomy" id="183268"/>
    <lineage>
        <taxon>Eukaryota</taxon>
        <taxon>Viridiplantae</taxon>
        <taxon>Streptophyta</taxon>
        <taxon>Embryophyta</taxon>
        <taxon>Tracheophyta</taxon>
        <taxon>Spermatophyta</taxon>
        <taxon>Magnoliopsida</taxon>
        <taxon>eudicotyledons</taxon>
        <taxon>Gunneridae</taxon>
        <taxon>Pentapetalae</taxon>
        <taxon>rosids</taxon>
        <taxon>malvids</taxon>
        <taxon>Malvales</taxon>
        <taxon>Malvaceae</taxon>
        <taxon>Malvoideae</taxon>
        <taxon>Hibiscus</taxon>
    </lineage>
</organism>
<keyword evidence="8 12" id="KW-0472">Membrane</keyword>
<evidence type="ECO:0000256" key="5">
    <source>
        <dbReference type="ARBA" id="ARBA00022729"/>
    </source>
</evidence>
<evidence type="ECO:0000256" key="4">
    <source>
        <dbReference type="ARBA" id="ARBA00022692"/>
    </source>
</evidence>
<evidence type="ECO:0000256" key="8">
    <source>
        <dbReference type="ARBA" id="ARBA00023136"/>
    </source>
</evidence>
<accession>A0A9W7IC11</accession>
<evidence type="ECO:0000256" key="7">
    <source>
        <dbReference type="ARBA" id="ARBA00022989"/>
    </source>
</evidence>
<dbReference type="InterPro" id="IPR013210">
    <property type="entry name" value="LRR_N_plant-typ"/>
</dbReference>
<dbReference type="AlphaFoldDB" id="A0A9W7IC11"/>
<dbReference type="GO" id="GO:0016020">
    <property type="term" value="C:membrane"/>
    <property type="evidence" value="ECO:0007669"/>
    <property type="project" value="UniProtKB-SubCell"/>
</dbReference>
<dbReference type="Proteomes" id="UP001165190">
    <property type="component" value="Unassembled WGS sequence"/>
</dbReference>
<dbReference type="PANTHER" id="PTHR48007:SF29">
    <property type="entry name" value="POLLEN RECEPTOR-LIKE KINASE 3"/>
    <property type="match status" value="1"/>
</dbReference>
<dbReference type="Gene3D" id="3.30.200.20">
    <property type="entry name" value="Phosphorylase Kinase, domain 1"/>
    <property type="match status" value="1"/>
</dbReference>
<dbReference type="InterPro" id="IPR017441">
    <property type="entry name" value="Protein_kinase_ATP_BS"/>
</dbReference>
<keyword evidence="15" id="KW-0418">Kinase</keyword>
<evidence type="ECO:0000259" key="14">
    <source>
        <dbReference type="PROSITE" id="PS50011"/>
    </source>
</evidence>
<dbReference type="Gene3D" id="1.10.510.10">
    <property type="entry name" value="Transferase(Phosphotransferase) domain 1"/>
    <property type="match status" value="1"/>
</dbReference>
<feature type="region of interest" description="Disordered" evidence="11">
    <location>
        <begin position="304"/>
        <end position="341"/>
    </location>
</feature>
<evidence type="ECO:0000256" key="1">
    <source>
        <dbReference type="ARBA" id="ARBA00004479"/>
    </source>
</evidence>
<dbReference type="InterPro" id="IPR011009">
    <property type="entry name" value="Kinase-like_dom_sf"/>
</dbReference>
<feature type="transmembrane region" description="Helical" evidence="12">
    <location>
        <begin position="258"/>
        <end position="280"/>
    </location>
</feature>
<proteinExistence type="inferred from homology"/>
<keyword evidence="15" id="KW-0808">Transferase</keyword>
<reference evidence="15" key="1">
    <citation type="submission" date="2023-05" db="EMBL/GenBank/DDBJ databases">
        <title>Genome and transcriptome analyses reveal genes involved in the formation of fine ridges on petal epidermal cells in Hibiscus trionum.</title>
        <authorList>
            <person name="Koshimizu S."/>
            <person name="Masuda S."/>
            <person name="Ishii T."/>
            <person name="Shirasu K."/>
            <person name="Hoshino A."/>
            <person name="Arita M."/>
        </authorList>
    </citation>
    <scope>NUCLEOTIDE SEQUENCE</scope>
    <source>
        <strain evidence="15">Hamamatsu line</strain>
    </source>
</reference>
<dbReference type="Pfam" id="PF08263">
    <property type="entry name" value="LRRNT_2"/>
    <property type="match status" value="1"/>
</dbReference>
<dbReference type="FunFam" id="3.80.10.10:FF:000041">
    <property type="entry name" value="LRR receptor-like serine/threonine-protein kinase ERECTA"/>
    <property type="match status" value="1"/>
</dbReference>
<keyword evidence="3" id="KW-0433">Leucine-rich repeat</keyword>
<feature type="domain" description="Protein kinase" evidence="14">
    <location>
        <begin position="360"/>
        <end position="634"/>
    </location>
</feature>
<dbReference type="InterPro" id="IPR000719">
    <property type="entry name" value="Prot_kinase_dom"/>
</dbReference>
<feature type="compositionally biased region" description="Basic and acidic residues" evidence="11">
    <location>
        <begin position="311"/>
        <end position="331"/>
    </location>
</feature>
<feature type="binding site" evidence="10">
    <location>
        <position position="388"/>
    </location>
    <ligand>
        <name>ATP</name>
        <dbReference type="ChEBI" id="CHEBI:30616"/>
    </ligand>
</feature>
<evidence type="ECO:0000256" key="10">
    <source>
        <dbReference type="PROSITE-ProRule" id="PRU10141"/>
    </source>
</evidence>